<dbReference type="GO" id="GO:0006121">
    <property type="term" value="P:mitochondrial electron transport, succinate to ubiquinone"/>
    <property type="evidence" value="ECO:0007669"/>
    <property type="project" value="TreeGrafter"/>
</dbReference>
<dbReference type="Pfam" id="PF03937">
    <property type="entry name" value="Sdh5"/>
    <property type="match status" value="1"/>
</dbReference>
<evidence type="ECO:0000256" key="1">
    <source>
        <dbReference type="ARBA" id="ARBA00023186"/>
    </source>
</evidence>
<organism evidence="3 4">
    <name type="scientific">Aquilegia coerulea</name>
    <name type="common">Rocky mountain columbine</name>
    <dbReference type="NCBI Taxonomy" id="218851"/>
    <lineage>
        <taxon>Eukaryota</taxon>
        <taxon>Viridiplantae</taxon>
        <taxon>Streptophyta</taxon>
        <taxon>Embryophyta</taxon>
        <taxon>Tracheophyta</taxon>
        <taxon>Spermatophyta</taxon>
        <taxon>Magnoliopsida</taxon>
        <taxon>Ranunculales</taxon>
        <taxon>Ranunculaceae</taxon>
        <taxon>Thalictroideae</taxon>
        <taxon>Aquilegia</taxon>
    </lineage>
</organism>
<accession>A0A2G5CI48</accession>
<gene>
    <name evidence="3" type="ORF">AQUCO_05500061v1</name>
</gene>
<dbReference type="FunCoup" id="A0A2G5CI48">
    <property type="interactions" value="61"/>
</dbReference>
<evidence type="ECO:0000313" key="3">
    <source>
        <dbReference type="EMBL" id="PIA30517.1"/>
    </source>
</evidence>
<evidence type="ECO:0008006" key="5">
    <source>
        <dbReference type="Google" id="ProtNLM"/>
    </source>
</evidence>
<dbReference type="AlphaFoldDB" id="A0A2G5CI48"/>
<proteinExistence type="predicted"/>
<dbReference type="GO" id="GO:0034553">
    <property type="term" value="P:mitochondrial respiratory chain complex II assembly"/>
    <property type="evidence" value="ECO:0007669"/>
    <property type="project" value="TreeGrafter"/>
</dbReference>
<name>A0A2G5CI48_AQUCA</name>
<dbReference type="InterPro" id="IPR036714">
    <property type="entry name" value="SDH_sf"/>
</dbReference>
<sequence>MAMLRRALIGARQTMNIMRIRNPSVASNPVRSEAPYSCRTLSVMPRFFSTSQSFSIDLSNEENKRQTLNRLLYRSRQRGYLELDLVLGNWVEEHISSMDESRIKALVDVLDVENPDLWKWLTGQEQPPEKLNSNPVFSAVRDKVMGNLNTHASPETRATPGKPWVRGWDDYKKGRDSPITGNQ</sequence>
<dbReference type="GO" id="GO:0006099">
    <property type="term" value="P:tricarboxylic acid cycle"/>
    <property type="evidence" value="ECO:0007669"/>
    <property type="project" value="TreeGrafter"/>
</dbReference>
<evidence type="ECO:0000256" key="2">
    <source>
        <dbReference type="SAM" id="MobiDB-lite"/>
    </source>
</evidence>
<dbReference type="EMBL" id="KZ305072">
    <property type="protein sequence ID" value="PIA30517.1"/>
    <property type="molecule type" value="Genomic_DNA"/>
</dbReference>
<dbReference type="GO" id="GO:0005739">
    <property type="term" value="C:mitochondrion"/>
    <property type="evidence" value="ECO:0007669"/>
    <property type="project" value="TreeGrafter"/>
</dbReference>
<dbReference type="FunFam" id="1.10.150.250:FF:000003">
    <property type="entry name" value="Succinate dehydrogenase assembly factor"/>
    <property type="match status" value="1"/>
</dbReference>
<dbReference type="PANTHER" id="PTHR12469:SF2">
    <property type="entry name" value="SUCCINATE DEHYDROGENASE ASSEMBLY FACTOR 2, MITOCHONDRIAL"/>
    <property type="match status" value="1"/>
</dbReference>
<dbReference type="SUPFAM" id="SSF109910">
    <property type="entry name" value="YgfY-like"/>
    <property type="match status" value="1"/>
</dbReference>
<feature type="compositionally biased region" description="Basic and acidic residues" evidence="2">
    <location>
        <begin position="167"/>
        <end position="176"/>
    </location>
</feature>
<feature type="region of interest" description="Disordered" evidence="2">
    <location>
        <begin position="147"/>
        <end position="183"/>
    </location>
</feature>
<keyword evidence="1" id="KW-0143">Chaperone</keyword>
<dbReference type="STRING" id="218851.A0A2G5CI48"/>
<dbReference type="PANTHER" id="PTHR12469">
    <property type="entry name" value="PROTEIN EMI5 HOMOLOG, MITOCHONDRIAL"/>
    <property type="match status" value="1"/>
</dbReference>
<dbReference type="Proteomes" id="UP000230069">
    <property type="component" value="Unassembled WGS sequence"/>
</dbReference>
<dbReference type="Gene3D" id="1.10.150.250">
    <property type="entry name" value="Flavinator of succinate dehydrogenase"/>
    <property type="match status" value="1"/>
</dbReference>
<dbReference type="OrthoDB" id="284292at2759"/>
<dbReference type="InParanoid" id="A0A2G5CI48"/>
<reference evidence="3 4" key="1">
    <citation type="submission" date="2017-09" db="EMBL/GenBank/DDBJ databases">
        <title>WGS assembly of Aquilegia coerulea Goldsmith.</title>
        <authorList>
            <person name="Hodges S."/>
            <person name="Kramer E."/>
            <person name="Nordborg M."/>
            <person name="Tomkins J."/>
            <person name="Borevitz J."/>
            <person name="Derieg N."/>
            <person name="Yan J."/>
            <person name="Mihaltcheva S."/>
            <person name="Hayes R.D."/>
            <person name="Rokhsar D."/>
        </authorList>
    </citation>
    <scope>NUCLEOTIDE SEQUENCE [LARGE SCALE GENOMIC DNA]</scope>
    <source>
        <strain evidence="4">cv. Goldsmith</strain>
    </source>
</reference>
<protein>
    <recommendedName>
        <fullName evidence="5">Succinate dehydrogenase assembly factor 2, mitochondrial</fullName>
    </recommendedName>
</protein>
<evidence type="ECO:0000313" key="4">
    <source>
        <dbReference type="Proteomes" id="UP000230069"/>
    </source>
</evidence>
<keyword evidence="4" id="KW-1185">Reference proteome</keyword>
<dbReference type="InterPro" id="IPR005631">
    <property type="entry name" value="SDH"/>
</dbReference>